<dbReference type="OrthoDB" id="2326845at2"/>
<evidence type="ECO:0000313" key="3">
    <source>
        <dbReference type="Proteomes" id="UP000050865"/>
    </source>
</evidence>
<dbReference type="PATRIC" id="fig|1423730.4.peg.400"/>
<dbReference type="Pfam" id="PF17255">
    <property type="entry name" value="EbsA"/>
    <property type="match status" value="1"/>
</dbReference>
<keyword evidence="1" id="KW-0812">Transmembrane</keyword>
<proteinExistence type="predicted"/>
<keyword evidence="1" id="KW-0472">Membrane</keyword>
<evidence type="ECO:0008006" key="4">
    <source>
        <dbReference type="Google" id="ProtNLM"/>
    </source>
</evidence>
<evidence type="ECO:0000313" key="2">
    <source>
        <dbReference type="EMBL" id="KRN25467.1"/>
    </source>
</evidence>
<dbReference type="RefSeq" id="WP_054662547.1">
    <property type="nucleotide sequence ID" value="NZ_AYZJ01000010.1"/>
</dbReference>
<dbReference type="EMBL" id="AYZJ01000010">
    <property type="protein sequence ID" value="KRN25467.1"/>
    <property type="molecule type" value="Genomic_DNA"/>
</dbReference>
<dbReference type="AlphaFoldDB" id="A0A0R2FDS5"/>
<comment type="caution">
    <text evidence="2">The sequence shown here is derived from an EMBL/GenBank/DDBJ whole genome shotgun (WGS) entry which is preliminary data.</text>
</comment>
<evidence type="ECO:0000256" key="1">
    <source>
        <dbReference type="SAM" id="Phobius"/>
    </source>
</evidence>
<organism evidence="2 3">
    <name type="scientific">Lacticaseibacillus camelliae DSM 22697 = JCM 13995</name>
    <dbReference type="NCBI Taxonomy" id="1423730"/>
    <lineage>
        <taxon>Bacteria</taxon>
        <taxon>Bacillati</taxon>
        <taxon>Bacillota</taxon>
        <taxon>Bacilli</taxon>
        <taxon>Lactobacillales</taxon>
        <taxon>Lactobacillaceae</taxon>
        <taxon>Lacticaseibacillus</taxon>
    </lineage>
</organism>
<reference evidence="2 3" key="1">
    <citation type="journal article" date="2015" name="Genome Announc.">
        <title>Expanding the biotechnology potential of lactobacilli through comparative genomics of 213 strains and associated genera.</title>
        <authorList>
            <person name="Sun Z."/>
            <person name="Harris H.M."/>
            <person name="McCann A."/>
            <person name="Guo C."/>
            <person name="Argimon S."/>
            <person name="Zhang W."/>
            <person name="Yang X."/>
            <person name="Jeffery I.B."/>
            <person name="Cooney J.C."/>
            <person name="Kagawa T.F."/>
            <person name="Liu W."/>
            <person name="Song Y."/>
            <person name="Salvetti E."/>
            <person name="Wrobel A."/>
            <person name="Rasinkangas P."/>
            <person name="Parkhill J."/>
            <person name="Rea M.C."/>
            <person name="O'Sullivan O."/>
            <person name="Ritari J."/>
            <person name="Douillard F.P."/>
            <person name="Paul Ross R."/>
            <person name="Yang R."/>
            <person name="Briner A.E."/>
            <person name="Felis G.E."/>
            <person name="de Vos W.M."/>
            <person name="Barrangou R."/>
            <person name="Klaenhammer T.R."/>
            <person name="Caufield P.W."/>
            <person name="Cui Y."/>
            <person name="Zhang H."/>
            <person name="O'Toole P.W."/>
        </authorList>
    </citation>
    <scope>NUCLEOTIDE SEQUENCE [LARGE SCALE GENOMIC DNA]</scope>
    <source>
        <strain evidence="2 3">DSM 22697</strain>
    </source>
</reference>
<dbReference type="InterPro" id="IPR020215">
    <property type="entry name" value="EbsA-like"/>
</dbReference>
<name>A0A0R2FDS5_9LACO</name>
<accession>A0A0R2FDS5</accession>
<sequence length="133" mass="14709">MKNRFYVQPDWLDFTMFWAFIMIGVSLAVILQMELIGYGPVSLPATLLLVLVLALAVVQVRRSRLTISSGRITLRRLIPGNSLEISPADVTHVAWTKRACTLTTRSYGKITFIHLGKSGALKQALAAVLPERG</sequence>
<keyword evidence="3" id="KW-1185">Reference proteome</keyword>
<dbReference type="STRING" id="1423730.FC75_GL000381"/>
<gene>
    <name evidence="2" type="ORF">FC75_GL000381</name>
</gene>
<dbReference type="Proteomes" id="UP000050865">
    <property type="component" value="Unassembled WGS sequence"/>
</dbReference>
<keyword evidence="1" id="KW-1133">Transmembrane helix</keyword>
<feature type="transmembrane region" description="Helical" evidence="1">
    <location>
        <begin position="37"/>
        <end position="58"/>
    </location>
</feature>
<feature type="transmembrane region" description="Helical" evidence="1">
    <location>
        <begin position="12"/>
        <end position="31"/>
    </location>
</feature>
<protein>
    <recommendedName>
        <fullName evidence="4">Pore-forming protein</fullName>
    </recommendedName>
</protein>